<accession>A0A9J5W4S1</accession>
<name>A0A9J5W4S1_SOLCO</name>
<dbReference type="EMBL" id="JACXVP010000012">
    <property type="protein sequence ID" value="KAG5570555.1"/>
    <property type="molecule type" value="Genomic_DNA"/>
</dbReference>
<keyword evidence="2" id="KW-1185">Reference proteome</keyword>
<proteinExistence type="predicted"/>
<dbReference type="OrthoDB" id="1329100at2759"/>
<sequence length="167" mass="19302">MLPHVFDELGSIGTRTSAKDIGTIAREMTHVRKKENESDPDVWVEERVERTFAVLIWKEKWYGDTQGRCYGLGSQAMLDLHGLEGIGSSRQVRHWRESGAKRVEQQSMSETVQQIKEQVMNLALLTYYFWMTSNVKYEDDYILLNVILMGARSREARQNIASKSNDK</sequence>
<dbReference type="AlphaFoldDB" id="A0A9J5W4S1"/>
<reference evidence="1 2" key="1">
    <citation type="submission" date="2020-09" db="EMBL/GenBank/DDBJ databases">
        <title>De no assembly of potato wild relative species, Solanum commersonii.</title>
        <authorList>
            <person name="Cho K."/>
        </authorList>
    </citation>
    <scope>NUCLEOTIDE SEQUENCE [LARGE SCALE GENOMIC DNA]</scope>
    <source>
        <strain evidence="1">LZ3.2</strain>
        <tissue evidence="1">Leaf</tissue>
    </source>
</reference>
<gene>
    <name evidence="1" type="ORF">H5410_060321</name>
</gene>
<protein>
    <submittedName>
        <fullName evidence="1">Uncharacterized protein</fullName>
    </submittedName>
</protein>
<evidence type="ECO:0000313" key="2">
    <source>
        <dbReference type="Proteomes" id="UP000824120"/>
    </source>
</evidence>
<dbReference type="Proteomes" id="UP000824120">
    <property type="component" value="Chromosome 12"/>
</dbReference>
<comment type="caution">
    <text evidence="1">The sequence shown here is derived from an EMBL/GenBank/DDBJ whole genome shotgun (WGS) entry which is preliminary data.</text>
</comment>
<organism evidence="1 2">
    <name type="scientific">Solanum commersonii</name>
    <name type="common">Commerson's wild potato</name>
    <name type="synonym">Commerson's nightshade</name>
    <dbReference type="NCBI Taxonomy" id="4109"/>
    <lineage>
        <taxon>Eukaryota</taxon>
        <taxon>Viridiplantae</taxon>
        <taxon>Streptophyta</taxon>
        <taxon>Embryophyta</taxon>
        <taxon>Tracheophyta</taxon>
        <taxon>Spermatophyta</taxon>
        <taxon>Magnoliopsida</taxon>
        <taxon>eudicotyledons</taxon>
        <taxon>Gunneridae</taxon>
        <taxon>Pentapetalae</taxon>
        <taxon>asterids</taxon>
        <taxon>lamiids</taxon>
        <taxon>Solanales</taxon>
        <taxon>Solanaceae</taxon>
        <taxon>Solanoideae</taxon>
        <taxon>Solaneae</taxon>
        <taxon>Solanum</taxon>
    </lineage>
</organism>
<evidence type="ECO:0000313" key="1">
    <source>
        <dbReference type="EMBL" id="KAG5570555.1"/>
    </source>
</evidence>